<feature type="transmembrane region" description="Helical" evidence="12">
    <location>
        <begin position="197"/>
        <end position="218"/>
    </location>
</feature>
<evidence type="ECO:0000256" key="5">
    <source>
        <dbReference type="ARBA" id="ARBA00022989"/>
    </source>
</evidence>
<proteinExistence type="inferred from homology"/>
<evidence type="ECO:0000256" key="4">
    <source>
        <dbReference type="ARBA" id="ARBA00022692"/>
    </source>
</evidence>
<evidence type="ECO:0000256" key="2">
    <source>
        <dbReference type="ARBA" id="ARBA00008685"/>
    </source>
</evidence>
<evidence type="ECO:0000256" key="10">
    <source>
        <dbReference type="PIRSR" id="PIRSR601508-2"/>
    </source>
</evidence>
<accession>A0A8J2W3R2</accession>
<evidence type="ECO:0000256" key="12">
    <source>
        <dbReference type="SAM" id="Phobius"/>
    </source>
</evidence>
<protein>
    <recommendedName>
        <fullName evidence="13">Ionotropic glutamate receptor C-terminal domain-containing protein</fullName>
    </recommendedName>
</protein>
<keyword evidence="6 12" id="KW-0472">Membrane</keyword>
<gene>
    <name evidence="14" type="ORF">DGAL_LOCUS6705</name>
</gene>
<dbReference type="FunFam" id="1.10.287.70:FF:000211">
    <property type="entry name" value="Uncharacterized protein"/>
    <property type="match status" value="1"/>
</dbReference>
<evidence type="ECO:0000256" key="3">
    <source>
        <dbReference type="ARBA" id="ARBA00022475"/>
    </source>
</evidence>
<feature type="transmembrane region" description="Helical" evidence="12">
    <location>
        <begin position="32"/>
        <end position="52"/>
    </location>
</feature>
<dbReference type="AlphaFoldDB" id="A0A8J2W3R2"/>
<evidence type="ECO:0000256" key="1">
    <source>
        <dbReference type="ARBA" id="ARBA00004651"/>
    </source>
</evidence>
<feature type="site" description="Crucial to convey clamshell closure to channel opening" evidence="10">
    <location>
        <position position="304"/>
    </location>
</feature>
<dbReference type="PANTHER" id="PTHR42643">
    <property type="entry name" value="IONOTROPIC RECEPTOR 20A-RELATED"/>
    <property type="match status" value="1"/>
</dbReference>
<feature type="transmembrane region" description="Helical" evidence="12">
    <location>
        <begin position="267"/>
        <end position="287"/>
    </location>
</feature>
<dbReference type="PRINTS" id="PR00177">
    <property type="entry name" value="NMDARECEPTOR"/>
</dbReference>
<keyword evidence="11" id="KW-1015">Disulfide bond</keyword>
<dbReference type="GO" id="GO:0005886">
    <property type="term" value="C:plasma membrane"/>
    <property type="evidence" value="ECO:0007669"/>
    <property type="project" value="UniProtKB-SubCell"/>
</dbReference>
<dbReference type="OrthoDB" id="5984008at2759"/>
<evidence type="ECO:0000256" key="7">
    <source>
        <dbReference type="ARBA" id="ARBA00023170"/>
    </source>
</evidence>
<feature type="domain" description="Ionotropic glutamate receptor C-terminal" evidence="13">
    <location>
        <begin position="195"/>
        <end position="477"/>
    </location>
</feature>
<dbReference type="Pfam" id="PF00060">
    <property type="entry name" value="Lig_chan"/>
    <property type="match status" value="1"/>
</dbReference>
<evidence type="ECO:0000256" key="6">
    <source>
        <dbReference type="ARBA" id="ARBA00023136"/>
    </source>
</evidence>
<dbReference type="PANTHER" id="PTHR42643:SF24">
    <property type="entry name" value="IONOTROPIC RECEPTOR 60A"/>
    <property type="match status" value="1"/>
</dbReference>
<sequence length="502" mass="57211">MSTITCSEYHRATIVLRARRCVPSLAHLVMSFRHLMILLVMMDTLISLAAAVSQSSYHTNKKADNLNGIELNFASIHFPPHNILTLMPNGNYTDIGSTPLYFAWLQEKLNFTISYDYLPNNLTKTQYGNLGDIALVLKLVEEKKLDGSSRFVIANYDRLKSVDFAYYMWAESLAMVVPRPGQEPRIFTFVHPFQSTVWLLIFLAASIIIALMTLFSGIYCKLFATLDPDYLSSLPRKFTIYEWSSYYAIYLANTLTNQGNAIPLRRLSFRILIGVWVLTATVLVNSYSSTVISYLTIPKMKPAINTFEDLANSQEVELILLADTMTKKQILDATHGAQKTLGDQIRKNPDRILNNIEKVNVRLITERYAFANPQSVCNNFVASQFQETRKCRFKTTDPYSMTVFFSMPLQKSSKLTPIFQYALMELQETGFPEYWVKKSIPHAQKCFKKTNQRKIAIRKPISLDDLAGAFLILGVGVSLATFFFLLENIIRFQSRDPAIETQ</sequence>
<dbReference type="GO" id="GO:0050906">
    <property type="term" value="P:detection of stimulus involved in sensory perception"/>
    <property type="evidence" value="ECO:0007669"/>
    <property type="project" value="UniProtKB-ARBA"/>
</dbReference>
<organism evidence="14 15">
    <name type="scientific">Daphnia galeata</name>
    <dbReference type="NCBI Taxonomy" id="27404"/>
    <lineage>
        <taxon>Eukaryota</taxon>
        <taxon>Metazoa</taxon>
        <taxon>Ecdysozoa</taxon>
        <taxon>Arthropoda</taxon>
        <taxon>Crustacea</taxon>
        <taxon>Branchiopoda</taxon>
        <taxon>Diplostraca</taxon>
        <taxon>Cladocera</taxon>
        <taxon>Anomopoda</taxon>
        <taxon>Daphniidae</taxon>
        <taxon>Daphnia</taxon>
    </lineage>
</organism>
<keyword evidence="8" id="KW-0325">Glycoprotein</keyword>
<feature type="transmembrane region" description="Helical" evidence="12">
    <location>
        <begin position="238"/>
        <end position="255"/>
    </location>
</feature>
<keyword evidence="15" id="KW-1185">Reference proteome</keyword>
<dbReference type="Gene3D" id="1.10.287.70">
    <property type="match status" value="1"/>
</dbReference>
<name>A0A8J2W3R2_9CRUS</name>
<dbReference type="Proteomes" id="UP000789390">
    <property type="component" value="Unassembled WGS sequence"/>
</dbReference>
<dbReference type="InterPro" id="IPR001508">
    <property type="entry name" value="Iono_Glu_rcpt_met"/>
</dbReference>
<feature type="disulfide bond" evidence="11">
    <location>
        <begin position="391"/>
        <end position="446"/>
    </location>
</feature>
<keyword evidence="5 12" id="KW-1133">Transmembrane helix</keyword>
<feature type="binding site" evidence="9">
    <location>
        <position position="158"/>
    </location>
    <ligand>
        <name>L-glutamate</name>
        <dbReference type="ChEBI" id="CHEBI:29985"/>
    </ligand>
</feature>
<reference evidence="14" key="1">
    <citation type="submission" date="2021-11" db="EMBL/GenBank/DDBJ databases">
        <authorList>
            <person name="Schell T."/>
        </authorList>
    </citation>
    <scope>NUCLEOTIDE SEQUENCE</scope>
    <source>
        <strain evidence="14">M5</strain>
    </source>
</reference>
<dbReference type="EMBL" id="CAKKLH010000124">
    <property type="protein sequence ID" value="CAH0103993.1"/>
    <property type="molecule type" value="Genomic_DNA"/>
</dbReference>
<dbReference type="GO" id="GO:0038023">
    <property type="term" value="F:signaling receptor activity"/>
    <property type="evidence" value="ECO:0007669"/>
    <property type="project" value="InterPro"/>
</dbReference>
<feature type="binding site" evidence="9">
    <location>
        <position position="326"/>
    </location>
    <ligand>
        <name>L-glutamate</name>
        <dbReference type="ChEBI" id="CHEBI:29985"/>
    </ligand>
</feature>
<evidence type="ECO:0000259" key="13">
    <source>
        <dbReference type="Pfam" id="PF00060"/>
    </source>
</evidence>
<comment type="similarity">
    <text evidence="2">Belongs to the glutamate-gated ion channel (TC 1.A.10.1) family.</text>
</comment>
<dbReference type="SUPFAM" id="SSF53850">
    <property type="entry name" value="Periplasmic binding protein-like II"/>
    <property type="match status" value="1"/>
</dbReference>
<evidence type="ECO:0000313" key="14">
    <source>
        <dbReference type="EMBL" id="CAH0103993.1"/>
    </source>
</evidence>
<comment type="caution">
    <text evidence="14">The sequence shown here is derived from an EMBL/GenBank/DDBJ whole genome shotgun (WGS) entry which is preliminary data.</text>
</comment>
<dbReference type="InterPro" id="IPR052192">
    <property type="entry name" value="Insect_Ionotropic_Sensory_Rcpt"/>
</dbReference>
<comment type="subcellular location">
    <subcellularLocation>
        <location evidence="1">Cell membrane</location>
        <topology evidence="1">Multi-pass membrane protein</topology>
    </subcellularLocation>
</comment>
<keyword evidence="3" id="KW-1003">Cell membrane</keyword>
<evidence type="ECO:0000313" key="15">
    <source>
        <dbReference type="Proteomes" id="UP000789390"/>
    </source>
</evidence>
<feature type="transmembrane region" description="Helical" evidence="12">
    <location>
        <begin position="466"/>
        <end position="486"/>
    </location>
</feature>
<evidence type="ECO:0000256" key="8">
    <source>
        <dbReference type="ARBA" id="ARBA00023180"/>
    </source>
</evidence>
<keyword evidence="7" id="KW-0675">Receptor</keyword>
<dbReference type="GO" id="GO:0015276">
    <property type="term" value="F:ligand-gated monoatomic ion channel activity"/>
    <property type="evidence" value="ECO:0007669"/>
    <property type="project" value="InterPro"/>
</dbReference>
<evidence type="ECO:0000256" key="9">
    <source>
        <dbReference type="PIRSR" id="PIRSR601508-1"/>
    </source>
</evidence>
<dbReference type="InterPro" id="IPR001320">
    <property type="entry name" value="Iontro_rcpt_C"/>
</dbReference>
<keyword evidence="4 12" id="KW-0812">Transmembrane</keyword>
<evidence type="ECO:0000256" key="11">
    <source>
        <dbReference type="PIRSR" id="PIRSR601508-3"/>
    </source>
</evidence>